<proteinExistence type="predicted"/>
<dbReference type="EMBL" id="CM001221">
    <property type="protein sequence ID" value="AES96378.1"/>
    <property type="molecule type" value="Genomic_DNA"/>
</dbReference>
<evidence type="ECO:0000313" key="2">
    <source>
        <dbReference type="EnsemblPlants" id="AES96378"/>
    </source>
</evidence>
<protein>
    <submittedName>
        <fullName evidence="1">Cullin-3A protein, putative</fullName>
    </submittedName>
</protein>
<reference evidence="1 3" key="1">
    <citation type="journal article" date="2011" name="Nature">
        <title>The Medicago genome provides insight into the evolution of rhizobial symbioses.</title>
        <authorList>
            <person name="Young N.D."/>
            <person name="Debelle F."/>
            <person name="Oldroyd G.E."/>
            <person name="Geurts R."/>
            <person name="Cannon S.B."/>
            <person name="Udvardi M.K."/>
            <person name="Benedito V.A."/>
            <person name="Mayer K.F."/>
            <person name="Gouzy J."/>
            <person name="Schoof H."/>
            <person name="Van de Peer Y."/>
            <person name="Proost S."/>
            <person name="Cook D.R."/>
            <person name="Meyers B.C."/>
            <person name="Spannagl M."/>
            <person name="Cheung F."/>
            <person name="De Mita S."/>
            <person name="Krishnakumar V."/>
            <person name="Gundlach H."/>
            <person name="Zhou S."/>
            <person name="Mudge J."/>
            <person name="Bharti A.K."/>
            <person name="Murray J.D."/>
            <person name="Naoumkina M.A."/>
            <person name="Rosen B."/>
            <person name="Silverstein K.A."/>
            <person name="Tang H."/>
            <person name="Rombauts S."/>
            <person name="Zhao P.X."/>
            <person name="Zhou P."/>
            <person name="Barbe V."/>
            <person name="Bardou P."/>
            <person name="Bechner M."/>
            <person name="Bellec A."/>
            <person name="Berger A."/>
            <person name="Berges H."/>
            <person name="Bidwell S."/>
            <person name="Bisseling T."/>
            <person name="Choisne N."/>
            <person name="Couloux A."/>
            <person name="Denny R."/>
            <person name="Deshpande S."/>
            <person name="Dai X."/>
            <person name="Doyle J.J."/>
            <person name="Dudez A.M."/>
            <person name="Farmer A.D."/>
            <person name="Fouteau S."/>
            <person name="Franken C."/>
            <person name="Gibelin C."/>
            <person name="Gish J."/>
            <person name="Goldstein S."/>
            <person name="Gonzalez A.J."/>
            <person name="Green P.J."/>
            <person name="Hallab A."/>
            <person name="Hartog M."/>
            <person name="Hua A."/>
            <person name="Humphray S.J."/>
            <person name="Jeong D.H."/>
            <person name="Jing Y."/>
            <person name="Jocker A."/>
            <person name="Kenton S.M."/>
            <person name="Kim D.J."/>
            <person name="Klee K."/>
            <person name="Lai H."/>
            <person name="Lang C."/>
            <person name="Lin S."/>
            <person name="Macmil S.L."/>
            <person name="Magdelenat G."/>
            <person name="Matthews L."/>
            <person name="McCorrison J."/>
            <person name="Monaghan E.L."/>
            <person name="Mun J.H."/>
            <person name="Najar F.Z."/>
            <person name="Nicholson C."/>
            <person name="Noirot C."/>
            <person name="O'Bleness M."/>
            <person name="Paule C.R."/>
            <person name="Poulain J."/>
            <person name="Prion F."/>
            <person name="Qin B."/>
            <person name="Qu C."/>
            <person name="Retzel E.F."/>
            <person name="Riddle C."/>
            <person name="Sallet E."/>
            <person name="Samain S."/>
            <person name="Samson N."/>
            <person name="Sanders I."/>
            <person name="Saurat O."/>
            <person name="Scarpelli C."/>
            <person name="Schiex T."/>
            <person name="Segurens B."/>
            <person name="Severin A.J."/>
            <person name="Sherrier D.J."/>
            <person name="Shi R."/>
            <person name="Sims S."/>
            <person name="Singer S.R."/>
            <person name="Sinharoy S."/>
            <person name="Sterck L."/>
            <person name="Viollet A."/>
            <person name="Wang B.B."/>
            <person name="Wang K."/>
            <person name="Wang M."/>
            <person name="Wang X."/>
            <person name="Warfsmann J."/>
            <person name="Weissenbach J."/>
            <person name="White D.D."/>
            <person name="White J.D."/>
            <person name="Wiley G.B."/>
            <person name="Wincker P."/>
            <person name="Xing Y."/>
            <person name="Yang L."/>
            <person name="Yao Z."/>
            <person name="Ying F."/>
            <person name="Zhai J."/>
            <person name="Zhou L."/>
            <person name="Zuber A."/>
            <person name="Denarie J."/>
            <person name="Dixon R.A."/>
            <person name="May G.D."/>
            <person name="Schwartz D.C."/>
            <person name="Rogers J."/>
            <person name="Quetier F."/>
            <person name="Town C.D."/>
            <person name="Roe B.A."/>
        </authorList>
    </citation>
    <scope>NUCLEOTIDE SEQUENCE [LARGE SCALE GENOMIC DNA]</scope>
    <source>
        <strain evidence="1">A17</strain>
        <strain evidence="2 3">cv. Jemalong A17</strain>
    </source>
</reference>
<gene>
    <name evidence="1" type="ordered locus">MTR_5g036450</name>
</gene>
<dbReference type="InterPro" id="IPR016159">
    <property type="entry name" value="Cullin_repeat-like_dom_sf"/>
</dbReference>
<evidence type="ECO:0000313" key="1">
    <source>
        <dbReference type="EMBL" id="AES96378.1"/>
    </source>
</evidence>
<dbReference type="HOGENOM" id="CLU_2530905_0_0_1"/>
<dbReference type="EnsemblPlants" id="AES96378">
    <property type="protein sequence ID" value="AES96378"/>
    <property type="gene ID" value="MTR_5g036450"/>
</dbReference>
<dbReference type="STRING" id="3880.G7K5L5"/>
<accession>G7K5L5</accession>
<dbReference type="eggNOG" id="KOG2166">
    <property type="taxonomic scope" value="Eukaryota"/>
</dbReference>
<dbReference type="AlphaFoldDB" id="G7K5L5"/>
<name>G7K5L5_MEDTR</name>
<sequence>MSNEKKMNLVTEAFKHRGIREFADMTWNILEDAIHQIYNHNSCDYSFEELYSVYVISDVRVPYPCFIDYKQFCKVIASILRQED</sequence>
<keyword evidence="3" id="KW-1185">Reference proteome</keyword>
<evidence type="ECO:0000313" key="3">
    <source>
        <dbReference type="Proteomes" id="UP000002051"/>
    </source>
</evidence>
<organism evidence="1 3">
    <name type="scientific">Medicago truncatula</name>
    <name type="common">Barrel medic</name>
    <name type="synonym">Medicago tribuloides</name>
    <dbReference type="NCBI Taxonomy" id="3880"/>
    <lineage>
        <taxon>Eukaryota</taxon>
        <taxon>Viridiplantae</taxon>
        <taxon>Streptophyta</taxon>
        <taxon>Embryophyta</taxon>
        <taxon>Tracheophyta</taxon>
        <taxon>Spermatophyta</taxon>
        <taxon>Magnoliopsida</taxon>
        <taxon>eudicotyledons</taxon>
        <taxon>Gunneridae</taxon>
        <taxon>Pentapetalae</taxon>
        <taxon>rosids</taxon>
        <taxon>fabids</taxon>
        <taxon>Fabales</taxon>
        <taxon>Fabaceae</taxon>
        <taxon>Papilionoideae</taxon>
        <taxon>50 kb inversion clade</taxon>
        <taxon>NPAAA clade</taxon>
        <taxon>Hologalegina</taxon>
        <taxon>IRL clade</taxon>
        <taxon>Trifolieae</taxon>
        <taxon>Medicago</taxon>
    </lineage>
</organism>
<reference evidence="1 3" key="2">
    <citation type="journal article" date="2014" name="BMC Genomics">
        <title>An improved genome release (version Mt4.0) for the model legume Medicago truncatula.</title>
        <authorList>
            <person name="Tang H."/>
            <person name="Krishnakumar V."/>
            <person name="Bidwell S."/>
            <person name="Rosen B."/>
            <person name="Chan A."/>
            <person name="Zhou S."/>
            <person name="Gentzbittel L."/>
            <person name="Childs K.L."/>
            <person name="Yandell M."/>
            <person name="Gundlach H."/>
            <person name="Mayer K.F."/>
            <person name="Schwartz D.C."/>
            <person name="Town C.D."/>
        </authorList>
    </citation>
    <scope>GENOME REANNOTATION</scope>
    <source>
        <strain evidence="2 3">cv. Jemalong A17</strain>
    </source>
</reference>
<dbReference type="SUPFAM" id="SSF74788">
    <property type="entry name" value="Cullin repeat-like"/>
    <property type="match status" value="1"/>
</dbReference>
<reference evidence="2" key="3">
    <citation type="submission" date="2015-04" db="UniProtKB">
        <authorList>
            <consortium name="EnsemblPlants"/>
        </authorList>
    </citation>
    <scope>IDENTIFICATION</scope>
    <source>
        <strain evidence="2">cv. Jemalong A17</strain>
    </source>
</reference>
<dbReference type="Gene3D" id="1.20.1310.10">
    <property type="entry name" value="Cullin Repeats"/>
    <property type="match status" value="1"/>
</dbReference>
<dbReference type="PaxDb" id="3880-AES96378"/>
<dbReference type="Proteomes" id="UP000002051">
    <property type="component" value="Chromosome 5"/>
</dbReference>